<dbReference type="STRING" id="200904.GCA_900168775_00113"/>
<dbReference type="RefSeq" id="WP_113868064.1">
    <property type="nucleotide sequence ID" value="NZ_BAABQN010000004.1"/>
</dbReference>
<comment type="caution">
    <text evidence="1">The sequence shown here is derived from an EMBL/GenBank/DDBJ whole genome shotgun (WGS) entry which is preliminary data.</text>
</comment>
<accession>A0A366EBV2</accession>
<dbReference type="EMBL" id="QNRI01000003">
    <property type="protein sequence ID" value="RBO99890.1"/>
    <property type="molecule type" value="Genomic_DNA"/>
</dbReference>
<organism evidence="1 2">
    <name type="scientific">Paraliobacillus ryukyuensis</name>
    <dbReference type="NCBI Taxonomy" id="200904"/>
    <lineage>
        <taxon>Bacteria</taxon>
        <taxon>Bacillati</taxon>
        <taxon>Bacillota</taxon>
        <taxon>Bacilli</taxon>
        <taxon>Bacillales</taxon>
        <taxon>Bacillaceae</taxon>
        <taxon>Paraliobacillus</taxon>
    </lineage>
</organism>
<protein>
    <submittedName>
        <fullName evidence="1">Uncharacterized protein</fullName>
    </submittedName>
</protein>
<evidence type="ECO:0000313" key="2">
    <source>
        <dbReference type="Proteomes" id="UP000252254"/>
    </source>
</evidence>
<reference evidence="1 2" key="1">
    <citation type="submission" date="2018-06" db="EMBL/GenBank/DDBJ databases">
        <title>Genomic Encyclopedia of Type Strains, Phase IV (KMG-IV): sequencing the most valuable type-strain genomes for metagenomic binning, comparative biology and taxonomic classification.</title>
        <authorList>
            <person name="Goeker M."/>
        </authorList>
    </citation>
    <scope>NUCLEOTIDE SEQUENCE [LARGE SCALE GENOMIC DNA]</scope>
    <source>
        <strain evidence="1 2">DSM 15140</strain>
    </source>
</reference>
<name>A0A366EBV2_9BACI</name>
<dbReference type="Proteomes" id="UP000252254">
    <property type="component" value="Unassembled WGS sequence"/>
</dbReference>
<dbReference type="OrthoDB" id="9803716at2"/>
<gene>
    <name evidence="1" type="ORF">DES48_103217</name>
</gene>
<evidence type="ECO:0000313" key="1">
    <source>
        <dbReference type="EMBL" id="RBO99890.1"/>
    </source>
</evidence>
<keyword evidence="2" id="KW-1185">Reference proteome</keyword>
<proteinExistence type="predicted"/>
<dbReference type="AlphaFoldDB" id="A0A366EBV2"/>
<sequence>MKTWNKFGRPVNKGAEEIKIFAPIKKKEKEIGEKTKKEVERNVVKGYRMTNVFNVNDPNGVPLPLNPIVTKNVKESEFAEKLYMPMVNKITNELPVVVNQDYKDPSNGYYSSLEHKMLIHTLILRINSRL</sequence>